<organism evidence="1 2">
    <name type="scientific">Helianthus annuus</name>
    <name type="common">Common sunflower</name>
    <dbReference type="NCBI Taxonomy" id="4232"/>
    <lineage>
        <taxon>Eukaryota</taxon>
        <taxon>Viridiplantae</taxon>
        <taxon>Streptophyta</taxon>
        <taxon>Embryophyta</taxon>
        <taxon>Tracheophyta</taxon>
        <taxon>Spermatophyta</taxon>
        <taxon>Magnoliopsida</taxon>
        <taxon>eudicotyledons</taxon>
        <taxon>Gunneridae</taxon>
        <taxon>Pentapetalae</taxon>
        <taxon>asterids</taxon>
        <taxon>campanulids</taxon>
        <taxon>Asterales</taxon>
        <taxon>Asteraceae</taxon>
        <taxon>Asteroideae</taxon>
        <taxon>Heliantheae alliance</taxon>
        <taxon>Heliantheae</taxon>
        <taxon>Helianthus</taxon>
    </lineage>
</organism>
<gene>
    <name evidence="1" type="ORF">HanXRQr2_Chr02g0046731</name>
</gene>
<dbReference type="Proteomes" id="UP000215914">
    <property type="component" value="Unassembled WGS sequence"/>
</dbReference>
<comment type="caution">
    <text evidence="1">The sequence shown here is derived from an EMBL/GenBank/DDBJ whole genome shotgun (WGS) entry which is preliminary data.</text>
</comment>
<accession>A0A9K3JKD4</accession>
<sequence>MREQEGEGEEVYFSSDDTKMFDHHNALGKGKEKIRQCDETLTGKREDENCEKLNG</sequence>
<dbReference type="AlphaFoldDB" id="A0A9K3JKD4"/>
<dbReference type="EMBL" id="MNCJ02000317">
    <property type="protein sequence ID" value="KAF5816900.1"/>
    <property type="molecule type" value="Genomic_DNA"/>
</dbReference>
<name>A0A9K3JKD4_HELAN</name>
<evidence type="ECO:0000313" key="2">
    <source>
        <dbReference type="Proteomes" id="UP000215914"/>
    </source>
</evidence>
<reference evidence="1" key="2">
    <citation type="submission" date="2020-06" db="EMBL/GenBank/DDBJ databases">
        <title>Helianthus annuus Genome sequencing and assembly Release 2.</title>
        <authorList>
            <person name="Gouzy J."/>
            <person name="Langlade N."/>
            <person name="Munos S."/>
        </authorList>
    </citation>
    <scope>NUCLEOTIDE SEQUENCE</scope>
    <source>
        <tissue evidence="1">Leaves</tissue>
    </source>
</reference>
<protein>
    <submittedName>
        <fullName evidence="1">Uncharacterized protein</fullName>
    </submittedName>
</protein>
<keyword evidence="2" id="KW-1185">Reference proteome</keyword>
<proteinExistence type="predicted"/>
<reference evidence="1" key="1">
    <citation type="journal article" date="2017" name="Nature">
        <title>The sunflower genome provides insights into oil metabolism, flowering and Asterid evolution.</title>
        <authorList>
            <person name="Badouin H."/>
            <person name="Gouzy J."/>
            <person name="Grassa C.J."/>
            <person name="Murat F."/>
            <person name="Staton S.E."/>
            <person name="Cottret L."/>
            <person name="Lelandais-Briere C."/>
            <person name="Owens G.L."/>
            <person name="Carrere S."/>
            <person name="Mayjonade B."/>
            <person name="Legrand L."/>
            <person name="Gill N."/>
            <person name="Kane N.C."/>
            <person name="Bowers J.E."/>
            <person name="Hubner S."/>
            <person name="Bellec A."/>
            <person name="Berard A."/>
            <person name="Berges H."/>
            <person name="Blanchet N."/>
            <person name="Boniface M.C."/>
            <person name="Brunel D."/>
            <person name="Catrice O."/>
            <person name="Chaidir N."/>
            <person name="Claudel C."/>
            <person name="Donnadieu C."/>
            <person name="Faraut T."/>
            <person name="Fievet G."/>
            <person name="Helmstetter N."/>
            <person name="King M."/>
            <person name="Knapp S.J."/>
            <person name="Lai Z."/>
            <person name="Le Paslier M.C."/>
            <person name="Lippi Y."/>
            <person name="Lorenzon L."/>
            <person name="Mandel J.R."/>
            <person name="Marage G."/>
            <person name="Marchand G."/>
            <person name="Marquand E."/>
            <person name="Bret-Mestries E."/>
            <person name="Morien E."/>
            <person name="Nambeesan S."/>
            <person name="Nguyen T."/>
            <person name="Pegot-Espagnet P."/>
            <person name="Pouilly N."/>
            <person name="Raftis F."/>
            <person name="Sallet E."/>
            <person name="Schiex T."/>
            <person name="Thomas J."/>
            <person name="Vandecasteele C."/>
            <person name="Vares D."/>
            <person name="Vear F."/>
            <person name="Vautrin S."/>
            <person name="Crespi M."/>
            <person name="Mangin B."/>
            <person name="Burke J.M."/>
            <person name="Salse J."/>
            <person name="Munos S."/>
            <person name="Vincourt P."/>
            <person name="Rieseberg L.H."/>
            <person name="Langlade N.B."/>
        </authorList>
    </citation>
    <scope>NUCLEOTIDE SEQUENCE</scope>
    <source>
        <tissue evidence="1">Leaves</tissue>
    </source>
</reference>
<dbReference type="Gramene" id="mRNA:HanXRQr2_Chr02g0046731">
    <property type="protein sequence ID" value="mRNA:HanXRQr2_Chr02g0046731"/>
    <property type="gene ID" value="HanXRQr2_Chr02g0046731"/>
</dbReference>
<evidence type="ECO:0000313" key="1">
    <source>
        <dbReference type="EMBL" id="KAF5816900.1"/>
    </source>
</evidence>